<evidence type="ECO:0000259" key="7">
    <source>
        <dbReference type="PROSITE" id="PS51007"/>
    </source>
</evidence>
<evidence type="ECO:0000256" key="3">
    <source>
        <dbReference type="ARBA" id="ARBA00022723"/>
    </source>
</evidence>
<dbReference type="InterPro" id="IPR002327">
    <property type="entry name" value="Cyt_c_1A/1B"/>
</dbReference>
<keyword evidence="3 6" id="KW-0479">Metal-binding</keyword>
<evidence type="ECO:0000256" key="6">
    <source>
        <dbReference type="PROSITE-ProRule" id="PRU00433"/>
    </source>
</evidence>
<dbReference type="InterPro" id="IPR009056">
    <property type="entry name" value="Cyt_c-like_dom"/>
</dbReference>
<dbReference type="RefSeq" id="WP_386370711.1">
    <property type="nucleotide sequence ID" value="NZ_JBHUMP010000001.1"/>
</dbReference>
<dbReference type="PROSITE" id="PS51007">
    <property type="entry name" value="CYTC"/>
    <property type="match status" value="1"/>
</dbReference>
<name>A0ABW5U099_9RHOB</name>
<proteinExistence type="predicted"/>
<keyword evidence="2 6" id="KW-0349">Heme</keyword>
<sequence>MFDTMTLTKIAAGLFGAWLILLLGKWAGEELYHADAHGEPSYVIEVADAGGEEAEDIDFAEVMAAADAEKGAKVFKKCSSCHKTEAGANATGPYLHGVVGRAIASVDGFGYSGALSGIEGDWTPEELSAFLESPKGYAPGTTMGFAGLRKIEDRADVIAYLDSLDN</sequence>
<evidence type="ECO:0000256" key="4">
    <source>
        <dbReference type="ARBA" id="ARBA00022982"/>
    </source>
</evidence>
<dbReference type="InterPro" id="IPR036909">
    <property type="entry name" value="Cyt_c-like_dom_sf"/>
</dbReference>
<evidence type="ECO:0000256" key="5">
    <source>
        <dbReference type="ARBA" id="ARBA00023004"/>
    </source>
</evidence>
<dbReference type="PRINTS" id="PR00604">
    <property type="entry name" value="CYTCHRMECIAB"/>
</dbReference>
<evidence type="ECO:0000313" key="9">
    <source>
        <dbReference type="Proteomes" id="UP001597474"/>
    </source>
</evidence>
<evidence type="ECO:0000256" key="1">
    <source>
        <dbReference type="ARBA" id="ARBA00022448"/>
    </source>
</evidence>
<dbReference type="EMBL" id="JBHUMP010000001">
    <property type="protein sequence ID" value="MFD2738207.1"/>
    <property type="molecule type" value="Genomic_DNA"/>
</dbReference>
<dbReference type="Proteomes" id="UP001597474">
    <property type="component" value="Unassembled WGS sequence"/>
</dbReference>
<gene>
    <name evidence="8" type="ORF">ACFSUD_01350</name>
</gene>
<evidence type="ECO:0000313" key="8">
    <source>
        <dbReference type="EMBL" id="MFD2738207.1"/>
    </source>
</evidence>
<protein>
    <submittedName>
        <fullName evidence="8">C-type cytochrome</fullName>
    </submittedName>
</protein>
<evidence type="ECO:0000256" key="2">
    <source>
        <dbReference type="ARBA" id="ARBA00022617"/>
    </source>
</evidence>
<keyword evidence="4" id="KW-0249">Electron transport</keyword>
<keyword evidence="9" id="KW-1185">Reference proteome</keyword>
<keyword evidence="5 6" id="KW-0408">Iron</keyword>
<dbReference type="PANTHER" id="PTHR11961">
    <property type="entry name" value="CYTOCHROME C"/>
    <property type="match status" value="1"/>
</dbReference>
<organism evidence="8 9">
    <name type="scientific">Sulfitobacter aestuarii</name>
    <dbReference type="NCBI Taxonomy" id="2161676"/>
    <lineage>
        <taxon>Bacteria</taxon>
        <taxon>Pseudomonadati</taxon>
        <taxon>Pseudomonadota</taxon>
        <taxon>Alphaproteobacteria</taxon>
        <taxon>Rhodobacterales</taxon>
        <taxon>Roseobacteraceae</taxon>
        <taxon>Sulfitobacter</taxon>
    </lineage>
</organism>
<comment type="caution">
    <text evidence="8">The sequence shown here is derived from an EMBL/GenBank/DDBJ whole genome shotgun (WGS) entry which is preliminary data.</text>
</comment>
<dbReference type="Pfam" id="PF00034">
    <property type="entry name" value="Cytochrom_C"/>
    <property type="match status" value="1"/>
</dbReference>
<reference evidence="9" key="1">
    <citation type="journal article" date="2019" name="Int. J. Syst. Evol. Microbiol.">
        <title>The Global Catalogue of Microorganisms (GCM) 10K type strain sequencing project: providing services to taxonomists for standard genome sequencing and annotation.</title>
        <authorList>
            <consortium name="The Broad Institute Genomics Platform"/>
            <consortium name="The Broad Institute Genome Sequencing Center for Infectious Disease"/>
            <person name="Wu L."/>
            <person name="Ma J."/>
        </authorList>
    </citation>
    <scope>NUCLEOTIDE SEQUENCE [LARGE SCALE GENOMIC DNA]</scope>
    <source>
        <strain evidence="9">TISTR 2562</strain>
    </source>
</reference>
<dbReference type="Gene3D" id="1.10.760.10">
    <property type="entry name" value="Cytochrome c-like domain"/>
    <property type="match status" value="1"/>
</dbReference>
<accession>A0ABW5U099</accession>
<feature type="domain" description="Cytochrome c" evidence="7">
    <location>
        <begin position="66"/>
        <end position="165"/>
    </location>
</feature>
<keyword evidence="1" id="KW-0813">Transport</keyword>
<dbReference type="SUPFAM" id="SSF46626">
    <property type="entry name" value="Cytochrome c"/>
    <property type="match status" value="1"/>
</dbReference>